<feature type="compositionally biased region" description="Low complexity" evidence="5">
    <location>
        <begin position="20"/>
        <end position="43"/>
    </location>
</feature>
<organism evidence="7 8">
    <name type="scientific">Ceraceosorus guamensis</name>
    <dbReference type="NCBI Taxonomy" id="1522189"/>
    <lineage>
        <taxon>Eukaryota</taxon>
        <taxon>Fungi</taxon>
        <taxon>Dikarya</taxon>
        <taxon>Basidiomycota</taxon>
        <taxon>Ustilaginomycotina</taxon>
        <taxon>Exobasidiomycetes</taxon>
        <taxon>Ceraceosorales</taxon>
        <taxon>Ceraceosoraceae</taxon>
        <taxon>Ceraceosorus</taxon>
    </lineage>
</organism>
<reference evidence="7 8" key="1">
    <citation type="journal article" date="2018" name="Mol. Biol. Evol.">
        <title>Broad Genomic Sampling Reveals a Smut Pathogenic Ancestry of the Fungal Clade Ustilaginomycotina.</title>
        <authorList>
            <person name="Kijpornyongpan T."/>
            <person name="Mondo S.J."/>
            <person name="Barry K."/>
            <person name="Sandor L."/>
            <person name="Lee J."/>
            <person name="Lipzen A."/>
            <person name="Pangilinan J."/>
            <person name="LaButti K."/>
            <person name="Hainaut M."/>
            <person name="Henrissat B."/>
            <person name="Grigoriev I.V."/>
            <person name="Spatafora J.W."/>
            <person name="Aime M.C."/>
        </authorList>
    </citation>
    <scope>NUCLEOTIDE SEQUENCE [LARGE SCALE GENOMIC DNA]</scope>
    <source>
        <strain evidence="7 8">MCA 4658</strain>
    </source>
</reference>
<feature type="compositionally biased region" description="Low complexity" evidence="5">
    <location>
        <begin position="169"/>
        <end position="178"/>
    </location>
</feature>
<evidence type="ECO:0000256" key="2">
    <source>
        <dbReference type="ARBA" id="ARBA00022884"/>
    </source>
</evidence>
<dbReference type="PROSITE" id="PS50102">
    <property type="entry name" value="RRM"/>
    <property type="match status" value="1"/>
</dbReference>
<dbReference type="InterPro" id="IPR035979">
    <property type="entry name" value="RBD_domain_sf"/>
</dbReference>
<dbReference type="Pfam" id="PF00076">
    <property type="entry name" value="RRM_1"/>
    <property type="match status" value="1"/>
</dbReference>
<dbReference type="GO" id="GO:0003723">
    <property type="term" value="F:RNA binding"/>
    <property type="evidence" value="ECO:0007669"/>
    <property type="project" value="UniProtKB-UniRule"/>
</dbReference>
<dbReference type="SUPFAM" id="SSF54928">
    <property type="entry name" value="RNA-binding domain, RBD"/>
    <property type="match status" value="1"/>
</dbReference>
<dbReference type="InterPro" id="IPR000504">
    <property type="entry name" value="RRM_dom"/>
</dbReference>
<dbReference type="SMART" id="SM00360">
    <property type="entry name" value="RRM"/>
    <property type="match status" value="1"/>
</dbReference>
<sequence length="385" mass="42229">MPSAARPTRKGAKVTTTEPTSSTLKGKGKGKTSSTDASSSSSSPATIQRKATTAKKDKNLDAEAKPKARLAKPSEAARKAKEVSKDVGTNGWSEGQSRKMIKGTTETSGGKKRTRSDGQESSTRPKKQSQSLKSKSKSPLVASELVISDEEDAEDSEVDAGGDETILRGLSVSASESGLESDSDDSEEEEEEEVLDKSLAVGELVRLPSSKQDADVKARLDAVARKKNLKGSSIASIPSVLYFGRLPKHFIEPALRSYLEQFGKVNRLRLSRNKRTGASKHYAFVEFEDGEVAKIVQETMDNYLIEGRLLQVRQVPAARVHPSMWIGANRTFRKIPRDRLARVQHDKPRNAEQRAEVERKLLDRQEKKKAALKAEGIDYEFVGYA</sequence>
<gene>
    <name evidence="7" type="ORF">IE81DRAFT_305251</name>
</gene>
<dbReference type="InParanoid" id="A0A316VSB9"/>
<dbReference type="GeneID" id="37034192"/>
<feature type="compositionally biased region" description="Low complexity" evidence="5">
    <location>
        <begin position="128"/>
        <end position="140"/>
    </location>
</feature>
<evidence type="ECO:0000259" key="6">
    <source>
        <dbReference type="PROSITE" id="PS50102"/>
    </source>
</evidence>
<keyword evidence="8" id="KW-1185">Reference proteome</keyword>
<dbReference type="Gene3D" id="3.30.70.330">
    <property type="match status" value="1"/>
</dbReference>
<dbReference type="FunCoup" id="A0A316VSB9">
    <property type="interactions" value="520"/>
</dbReference>
<evidence type="ECO:0000256" key="1">
    <source>
        <dbReference type="ARBA" id="ARBA00004604"/>
    </source>
</evidence>
<feature type="compositionally biased region" description="Basic and acidic residues" evidence="5">
    <location>
        <begin position="54"/>
        <end position="66"/>
    </location>
</feature>
<dbReference type="AlphaFoldDB" id="A0A316VSB9"/>
<feature type="compositionally biased region" description="Basic and acidic residues" evidence="5">
    <location>
        <begin position="75"/>
        <end position="85"/>
    </location>
</feature>
<evidence type="ECO:0000256" key="4">
    <source>
        <dbReference type="PROSITE-ProRule" id="PRU00176"/>
    </source>
</evidence>
<feature type="region of interest" description="Disordered" evidence="5">
    <location>
        <begin position="1"/>
        <end position="197"/>
    </location>
</feature>
<evidence type="ECO:0000256" key="5">
    <source>
        <dbReference type="SAM" id="MobiDB-lite"/>
    </source>
</evidence>
<accession>A0A316VSB9</accession>
<feature type="compositionally biased region" description="Acidic residues" evidence="5">
    <location>
        <begin position="147"/>
        <end position="162"/>
    </location>
</feature>
<comment type="subcellular location">
    <subcellularLocation>
        <location evidence="1">Nucleus</location>
        <location evidence="1">Nucleolus</location>
    </subcellularLocation>
</comment>
<dbReference type="PANTHER" id="PTHR46754">
    <property type="entry name" value="MKI67 FHA DOMAIN-INTERACTING NUCLEOLAR PHOSPHOPROTEIN"/>
    <property type="match status" value="1"/>
</dbReference>
<dbReference type="InterPro" id="IPR012677">
    <property type="entry name" value="Nucleotide-bd_a/b_plait_sf"/>
</dbReference>
<keyword evidence="3" id="KW-0539">Nucleus</keyword>
<evidence type="ECO:0000313" key="7">
    <source>
        <dbReference type="EMBL" id="PWN40402.1"/>
    </source>
</evidence>
<dbReference type="Proteomes" id="UP000245783">
    <property type="component" value="Unassembled WGS sequence"/>
</dbReference>
<feature type="compositionally biased region" description="Acidic residues" evidence="5">
    <location>
        <begin position="179"/>
        <end position="194"/>
    </location>
</feature>
<name>A0A316VSB9_9BASI</name>
<dbReference type="RefSeq" id="XP_025367562.1">
    <property type="nucleotide sequence ID" value="XM_025512322.1"/>
</dbReference>
<dbReference type="OrthoDB" id="21467at2759"/>
<protein>
    <recommendedName>
        <fullName evidence="6">RRM domain-containing protein</fullName>
    </recommendedName>
</protein>
<proteinExistence type="predicted"/>
<evidence type="ECO:0000256" key="3">
    <source>
        <dbReference type="ARBA" id="ARBA00023242"/>
    </source>
</evidence>
<dbReference type="EMBL" id="KZ819419">
    <property type="protein sequence ID" value="PWN40402.1"/>
    <property type="molecule type" value="Genomic_DNA"/>
</dbReference>
<feature type="domain" description="RRM" evidence="6">
    <location>
        <begin position="239"/>
        <end position="317"/>
    </location>
</feature>
<dbReference type="STRING" id="1522189.A0A316VSB9"/>
<dbReference type="CDD" id="cd12307">
    <property type="entry name" value="RRM_NIFK_like"/>
    <property type="match status" value="1"/>
</dbReference>
<evidence type="ECO:0000313" key="8">
    <source>
        <dbReference type="Proteomes" id="UP000245783"/>
    </source>
</evidence>
<keyword evidence="2 4" id="KW-0694">RNA-binding</keyword>
<dbReference type="GO" id="GO:0005730">
    <property type="term" value="C:nucleolus"/>
    <property type="evidence" value="ECO:0007669"/>
    <property type="project" value="UniProtKB-SubCell"/>
</dbReference>